<dbReference type="Pfam" id="PF08241">
    <property type="entry name" value="Methyltransf_11"/>
    <property type="match status" value="1"/>
</dbReference>
<proteinExistence type="predicted"/>
<dbReference type="KEGG" id="moz:MoryE10_16900"/>
<accession>A0A8D5AJR6</accession>
<name>A0A8D5AJR6_9GAMM</name>
<feature type="domain" description="Methyltransferase type 11" evidence="1">
    <location>
        <begin position="84"/>
        <end position="131"/>
    </location>
</feature>
<reference evidence="2" key="1">
    <citation type="submission" date="2019-06" db="EMBL/GenBank/DDBJ databases">
        <title>Complete genome sequence of Methylogaea oryzae strain JCM16910.</title>
        <authorList>
            <person name="Asakawa S."/>
        </authorList>
    </citation>
    <scope>NUCLEOTIDE SEQUENCE</scope>
    <source>
        <strain evidence="2">E10</strain>
    </source>
</reference>
<sequence>MVRTPNSLDARTQLADWYASSLTGQALQALEAAYLRDVLRLCYGQHFLQIGPLGWEDAFWEPDCFRRAWVVGGPAVAPRDHHRIVAMADELPVASNSVDIVLMPHTLEFEKDHHQVLREAERVLKPEGQLHFLGFNPYSLYGVWRCWSLQQRRVAPGCGRFVASGRVLDWLSLLKFQAEVTTTFSVAAGGFHLPLGPLFATAYAIRAIKRTYRTIPVGRPALLRPNFVPQGMVGPTTRGKLDG</sequence>
<dbReference type="InterPro" id="IPR013216">
    <property type="entry name" value="Methyltransf_11"/>
</dbReference>
<dbReference type="GO" id="GO:0008757">
    <property type="term" value="F:S-adenosylmethionine-dependent methyltransferase activity"/>
    <property type="evidence" value="ECO:0007669"/>
    <property type="project" value="InterPro"/>
</dbReference>
<dbReference type="CDD" id="cd02440">
    <property type="entry name" value="AdoMet_MTases"/>
    <property type="match status" value="1"/>
</dbReference>
<evidence type="ECO:0000313" key="2">
    <source>
        <dbReference type="EMBL" id="BBL71084.1"/>
    </source>
</evidence>
<dbReference type="InterPro" id="IPR029063">
    <property type="entry name" value="SAM-dependent_MTases_sf"/>
</dbReference>
<dbReference type="Gene3D" id="3.40.50.150">
    <property type="entry name" value="Vaccinia Virus protein VP39"/>
    <property type="match status" value="1"/>
</dbReference>
<keyword evidence="3" id="KW-1185">Reference proteome</keyword>
<dbReference type="Proteomes" id="UP000824988">
    <property type="component" value="Chromosome"/>
</dbReference>
<protein>
    <recommendedName>
        <fullName evidence="1">Methyltransferase type 11 domain-containing protein</fullName>
    </recommendedName>
</protein>
<dbReference type="EMBL" id="AP019782">
    <property type="protein sequence ID" value="BBL71084.1"/>
    <property type="molecule type" value="Genomic_DNA"/>
</dbReference>
<dbReference type="AlphaFoldDB" id="A0A8D5AJR6"/>
<evidence type="ECO:0000259" key="1">
    <source>
        <dbReference type="Pfam" id="PF08241"/>
    </source>
</evidence>
<organism evidence="2 3">
    <name type="scientific">Methylogaea oryzae</name>
    <dbReference type="NCBI Taxonomy" id="1295382"/>
    <lineage>
        <taxon>Bacteria</taxon>
        <taxon>Pseudomonadati</taxon>
        <taxon>Pseudomonadota</taxon>
        <taxon>Gammaproteobacteria</taxon>
        <taxon>Methylococcales</taxon>
        <taxon>Methylococcaceae</taxon>
        <taxon>Methylogaea</taxon>
    </lineage>
</organism>
<dbReference type="RefSeq" id="WP_082411591.1">
    <property type="nucleotide sequence ID" value="NZ_AP019782.1"/>
</dbReference>
<evidence type="ECO:0000313" key="3">
    <source>
        <dbReference type="Proteomes" id="UP000824988"/>
    </source>
</evidence>
<dbReference type="SUPFAM" id="SSF53335">
    <property type="entry name" value="S-adenosyl-L-methionine-dependent methyltransferases"/>
    <property type="match status" value="1"/>
</dbReference>
<gene>
    <name evidence="2" type="ORF">MoryE10_16900</name>
</gene>